<keyword evidence="1" id="KW-0732">Signal</keyword>
<dbReference type="SUPFAM" id="SSF75304">
    <property type="entry name" value="Amidase signature (AS) enzymes"/>
    <property type="match status" value="1"/>
</dbReference>
<dbReference type="PANTHER" id="PTHR42678">
    <property type="entry name" value="AMIDASE"/>
    <property type="match status" value="1"/>
</dbReference>
<keyword evidence="4" id="KW-1185">Reference proteome</keyword>
<dbReference type="Pfam" id="PF01425">
    <property type="entry name" value="Amidase"/>
    <property type="match status" value="1"/>
</dbReference>
<feature type="domain" description="Amidase" evidence="2">
    <location>
        <begin position="57"/>
        <end position="138"/>
    </location>
</feature>
<protein>
    <recommendedName>
        <fullName evidence="2">Amidase domain-containing protein</fullName>
    </recommendedName>
</protein>
<comment type="caution">
    <text evidence="3">The sequence shown here is derived from an EMBL/GenBank/DDBJ whole genome shotgun (WGS) entry which is preliminary data.</text>
</comment>
<dbReference type="EMBL" id="JASCZI010120891">
    <property type="protein sequence ID" value="MED6157065.1"/>
    <property type="molecule type" value="Genomic_DNA"/>
</dbReference>
<evidence type="ECO:0000313" key="4">
    <source>
        <dbReference type="Proteomes" id="UP001341840"/>
    </source>
</evidence>
<gene>
    <name evidence="3" type="ORF">PIB30_019902</name>
</gene>
<evidence type="ECO:0000313" key="3">
    <source>
        <dbReference type="EMBL" id="MED6157065.1"/>
    </source>
</evidence>
<dbReference type="InterPro" id="IPR036928">
    <property type="entry name" value="AS_sf"/>
</dbReference>
<feature type="signal peptide" evidence="1">
    <location>
        <begin position="1"/>
        <end position="27"/>
    </location>
</feature>
<evidence type="ECO:0000259" key="2">
    <source>
        <dbReference type="Pfam" id="PF01425"/>
    </source>
</evidence>
<accession>A0ABU6U7A9</accession>
<organism evidence="3 4">
    <name type="scientific">Stylosanthes scabra</name>
    <dbReference type="NCBI Taxonomy" id="79078"/>
    <lineage>
        <taxon>Eukaryota</taxon>
        <taxon>Viridiplantae</taxon>
        <taxon>Streptophyta</taxon>
        <taxon>Embryophyta</taxon>
        <taxon>Tracheophyta</taxon>
        <taxon>Spermatophyta</taxon>
        <taxon>Magnoliopsida</taxon>
        <taxon>eudicotyledons</taxon>
        <taxon>Gunneridae</taxon>
        <taxon>Pentapetalae</taxon>
        <taxon>rosids</taxon>
        <taxon>fabids</taxon>
        <taxon>Fabales</taxon>
        <taxon>Fabaceae</taxon>
        <taxon>Papilionoideae</taxon>
        <taxon>50 kb inversion clade</taxon>
        <taxon>dalbergioids sensu lato</taxon>
        <taxon>Dalbergieae</taxon>
        <taxon>Pterocarpus clade</taxon>
        <taxon>Stylosanthes</taxon>
    </lineage>
</organism>
<dbReference type="Proteomes" id="UP001341840">
    <property type="component" value="Unassembled WGS sequence"/>
</dbReference>
<name>A0ABU6U7A9_9FABA</name>
<sequence length="207" mass="23156">MAASMLSLSSLLFFFFLISSTISRSRAINDSDFKIVEATVEEIQAAFSRNDLTSSQLVDLYLRRIQKHNPVHRAVLEVNPDARDQAEQADRERRSGELVGALHGIPVMLKDSIGIKDKMNTTAGSYALLGRITSRSSEAPENWCARGGYATISKKSQENWREVVGEMKESDEGNNFERRLAARGGSVCDKVWCIGITAERRLQWCNI</sequence>
<proteinExistence type="predicted"/>
<evidence type="ECO:0000256" key="1">
    <source>
        <dbReference type="SAM" id="SignalP"/>
    </source>
</evidence>
<dbReference type="InterPro" id="IPR023631">
    <property type="entry name" value="Amidase_dom"/>
</dbReference>
<feature type="chain" id="PRO_5047259828" description="Amidase domain-containing protein" evidence="1">
    <location>
        <begin position="28"/>
        <end position="207"/>
    </location>
</feature>
<dbReference type="Gene3D" id="3.90.1300.10">
    <property type="entry name" value="Amidase signature (AS) domain"/>
    <property type="match status" value="1"/>
</dbReference>
<dbReference type="PANTHER" id="PTHR42678:SF25">
    <property type="entry name" value="AMIDASE C869.01"/>
    <property type="match status" value="1"/>
</dbReference>
<reference evidence="3 4" key="1">
    <citation type="journal article" date="2023" name="Plants (Basel)">
        <title>Bridging the Gap: Combining Genomics and Transcriptomics Approaches to Understand Stylosanthes scabra, an Orphan Legume from the Brazilian Caatinga.</title>
        <authorList>
            <person name="Ferreira-Neto J.R.C."/>
            <person name="da Silva M.D."/>
            <person name="Binneck E."/>
            <person name="de Melo N.F."/>
            <person name="da Silva R.H."/>
            <person name="de Melo A.L.T.M."/>
            <person name="Pandolfi V."/>
            <person name="Bustamante F.O."/>
            <person name="Brasileiro-Vidal A.C."/>
            <person name="Benko-Iseppon A.M."/>
        </authorList>
    </citation>
    <scope>NUCLEOTIDE SEQUENCE [LARGE SCALE GENOMIC DNA]</scope>
    <source>
        <tissue evidence="3">Leaves</tissue>
    </source>
</reference>